<organism evidence="2 3">
    <name type="scientific">Phytophthora aleatoria</name>
    <dbReference type="NCBI Taxonomy" id="2496075"/>
    <lineage>
        <taxon>Eukaryota</taxon>
        <taxon>Sar</taxon>
        <taxon>Stramenopiles</taxon>
        <taxon>Oomycota</taxon>
        <taxon>Peronosporomycetes</taxon>
        <taxon>Peronosporales</taxon>
        <taxon>Peronosporaceae</taxon>
        <taxon>Phytophthora</taxon>
    </lineage>
</organism>
<feature type="compositionally biased region" description="Polar residues" evidence="1">
    <location>
        <begin position="45"/>
        <end position="56"/>
    </location>
</feature>
<evidence type="ECO:0000256" key="1">
    <source>
        <dbReference type="SAM" id="MobiDB-lite"/>
    </source>
</evidence>
<accession>A0A8J5LZ84</accession>
<gene>
    <name evidence="2" type="ORF">JG688_00012976</name>
</gene>
<protein>
    <recommendedName>
        <fullName evidence="4">M96 mating-specific protein family</fullName>
    </recommendedName>
</protein>
<evidence type="ECO:0000313" key="3">
    <source>
        <dbReference type="Proteomes" id="UP000709295"/>
    </source>
</evidence>
<evidence type="ECO:0000313" key="2">
    <source>
        <dbReference type="EMBL" id="KAG6953136.1"/>
    </source>
</evidence>
<feature type="region of interest" description="Disordered" evidence="1">
    <location>
        <begin position="41"/>
        <end position="90"/>
    </location>
</feature>
<name>A0A8J5LZ84_9STRA</name>
<reference evidence="2" key="1">
    <citation type="submission" date="2021-01" db="EMBL/GenBank/DDBJ databases">
        <title>Phytophthora aleatoria, a newly-described species from Pinus radiata is distinct from Phytophthora cactorum isolates based on comparative genomics.</title>
        <authorList>
            <person name="Mcdougal R."/>
            <person name="Panda P."/>
            <person name="Williams N."/>
            <person name="Studholme D.J."/>
        </authorList>
    </citation>
    <scope>NUCLEOTIDE SEQUENCE</scope>
    <source>
        <strain evidence="2">NZFS 4037</strain>
    </source>
</reference>
<keyword evidence="3" id="KW-1185">Reference proteome</keyword>
<evidence type="ECO:0008006" key="4">
    <source>
        <dbReference type="Google" id="ProtNLM"/>
    </source>
</evidence>
<dbReference type="AlphaFoldDB" id="A0A8J5LZ84"/>
<proteinExistence type="predicted"/>
<dbReference type="EMBL" id="JAENGY010001052">
    <property type="protein sequence ID" value="KAG6953136.1"/>
    <property type="molecule type" value="Genomic_DNA"/>
</dbReference>
<comment type="caution">
    <text evidence="2">The sequence shown here is derived from an EMBL/GenBank/DDBJ whole genome shotgun (WGS) entry which is preliminary data.</text>
</comment>
<dbReference type="Proteomes" id="UP000709295">
    <property type="component" value="Unassembled WGS sequence"/>
</dbReference>
<sequence length="429" mass="47728">MSFLVGDDDPTVVEEALAFIDSCGSEEGAIDSSAGCCEGNHGGADTNTSESTTSGLENGFIRQPRRPDQPQTKSQVKKRRIKTFASSSTRQLQRKKAERLMLRDQVLVLQAQLDLLKRTKYAASTGPPPDSRYAAATASRGGQSEWYVQAVTQFVRRQQSEKTHRELKAILANQQHTGQALRAILQRRSVLDGMDLVFGDAPPLYRPPQSLDSGAGILNMLERGVENLYTSLEAGFGWDLPCLVSSKMNVNCNTQYGKVIEIETVTPVSCSIQEASAILWKDLKTVHEIPDKRYRYLRGSKPNSLEKNFVMKLRGQHHDIEINGTHFSRKFEEARRIVIAKADSVVLPTQGLEFRSPSWTTITASEADPQHASVVRSYVRIYAEVQPNLAARPEDVKCARDFILNGLTKVMYGCAQKTQNELIQQTLVV</sequence>